<organism evidence="2 3">
    <name type="scientific">Araneus ventricosus</name>
    <name type="common">Orbweaver spider</name>
    <name type="synonym">Epeira ventricosa</name>
    <dbReference type="NCBI Taxonomy" id="182803"/>
    <lineage>
        <taxon>Eukaryota</taxon>
        <taxon>Metazoa</taxon>
        <taxon>Ecdysozoa</taxon>
        <taxon>Arthropoda</taxon>
        <taxon>Chelicerata</taxon>
        <taxon>Arachnida</taxon>
        <taxon>Araneae</taxon>
        <taxon>Araneomorphae</taxon>
        <taxon>Entelegynae</taxon>
        <taxon>Araneoidea</taxon>
        <taxon>Araneidae</taxon>
        <taxon>Araneus</taxon>
    </lineage>
</organism>
<dbReference type="OrthoDB" id="6465741at2759"/>
<feature type="region of interest" description="Disordered" evidence="1">
    <location>
        <begin position="1"/>
        <end position="25"/>
    </location>
</feature>
<dbReference type="AlphaFoldDB" id="A0A4Y2PBM6"/>
<evidence type="ECO:0000313" key="2">
    <source>
        <dbReference type="EMBL" id="GBN48383.1"/>
    </source>
</evidence>
<evidence type="ECO:0000313" key="3">
    <source>
        <dbReference type="Proteomes" id="UP000499080"/>
    </source>
</evidence>
<feature type="region of interest" description="Disordered" evidence="1">
    <location>
        <begin position="76"/>
        <end position="123"/>
    </location>
</feature>
<name>A0A4Y2PBM6_ARAVE</name>
<comment type="caution">
    <text evidence="2">The sequence shown here is derived from an EMBL/GenBank/DDBJ whole genome shotgun (WGS) entry which is preliminary data.</text>
</comment>
<dbReference type="Proteomes" id="UP000499080">
    <property type="component" value="Unassembled WGS sequence"/>
</dbReference>
<proteinExistence type="predicted"/>
<accession>A0A4Y2PBM6</accession>
<evidence type="ECO:0000256" key="1">
    <source>
        <dbReference type="SAM" id="MobiDB-lite"/>
    </source>
</evidence>
<keyword evidence="3" id="KW-1185">Reference proteome</keyword>
<dbReference type="EMBL" id="BGPR01010859">
    <property type="protein sequence ID" value="GBN48383.1"/>
    <property type="molecule type" value="Genomic_DNA"/>
</dbReference>
<protein>
    <submittedName>
        <fullName evidence="2">Uncharacterized protein</fullName>
    </submittedName>
</protein>
<gene>
    <name evidence="2" type="ORF">AVEN_91347_1</name>
</gene>
<reference evidence="2 3" key="1">
    <citation type="journal article" date="2019" name="Sci. Rep.">
        <title>Orb-weaving spider Araneus ventricosus genome elucidates the spidroin gene catalogue.</title>
        <authorList>
            <person name="Kono N."/>
            <person name="Nakamura H."/>
            <person name="Ohtoshi R."/>
            <person name="Moran D.A.P."/>
            <person name="Shinohara A."/>
            <person name="Yoshida Y."/>
            <person name="Fujiwara M."/>
            <person name="Mori M."/>
            <person name="Tomita M."/>
            <person name="Arakawa K."/>
        </authorList>
    </citation>
    <scope>NUCLEOTIDE SEQUENCE [LARGE SCALE GENOMIC DNA]</scope>
</reference>
<sequence length="123" mass="14612">MEHRQRPTYAAATRKSSVPGYSPPAQLRKTDIWRIADNSSVSFHCGRRGHVVRYYRKRKAVFDNYRSRRQNLNEVNAEDFRRPNFVIQSTPSPNRGRSPTRRFRSPPPYHRSRQSPSRRNEEN</sequence>